<organism evidence="1 2">
    <name type="scientific">Diphasiastrum complanatum</name>
    <name type="common">Issler's clubmoss</name>
    <name type="synonym">Lycopodium complanatum</name>
    <dbReference type="NCBI Taxonomy" id="34168"/>
    <lineage>
        <taxon>Eukaryota</taxon>
        <taxon>Viridiplantae</taxon>
        <taxon>Streptophyta</taxon>
        <taxon>Embryophyta</taxon>
        <taxon>Tracheophyta</taxon>
        <taxon>Lycopodiopsida</taxon>
        <taxon>Lycopodiales</taxon>
        <taxon>Lycopodiaceae</taxon>
        <taxon>Lycopodioideae</taxon>
        <taxon>Diphasiastrum</taxon>
    </lineage>
</organism>
<comment type="caution">
    <text evidence="1">The sequence shown here is derived from an EMBL/GenBank/DDBJ whole genome shotgun (WGS) entry which is preliminary data.</text>
</comment>
<protein>
    <submittedName>
        <fullName evidence="1">Uncharacterized protein</fullName>
    </submittedName>
</protein>
<name>A0ACC2DVT2_DIPCM</name>
<gene>
    <name evidence="1" type="ORF">O6H91_04G033600</name>
</gene>
<keyword evidence="2" id="KW-1185">Reference proteome</keyword>
<sequence>MKMKVPTIFKSKSSNSSPNSNSKSSSSSHSSSSGISPVANSRLTPSKSLPERRKGVPKLISSKSAPPLRSRFKQRDKCDDTCSPSSDEVGSITDKSSEHSAEIKELCTVFRIFDTNGDGKISVAELGAVLNSLGDNPTEEDLRLMVKEADSDGDGFIDLKEFVKLNTDTALEKTKPQELKAAFCVFDINNDGLISAEELYRVLSRLGEKGLTMEECCRMIAGVDSNGDGFVSYEEFEMMMKSP</sequence>
<dbReference type="Proteomes" id="UP001162992">
    <property type="component" value="Chromosome 4"/>
</dbReference>
<proteinExistence type="predicted"/>
<accession>A0ACC2DVT2</accession>
<evidence type="ECO:0000313" key="1">
    <source>
        <dbReference type="EMBL" id="KAJ7558324.1"/>
    </source>
</evidence>
<evidence type="ECO:0000313" key="2">
    <source>
        <dbReference type="Proteomes" id="UP001162992"/>
    </source>
</evidence>
<reference evidence="2" key="1">
    <citation type="journal article" date="2024" name="Proc. Natl. Acad. Sci. U.S.A.">
        <title>Extraordinary preservation of gene collinearity over three hundred million years revealed in homosporous lycophytes.</title>
        <authorList>
            <person name="Li C."/>
            <person name="Wickell D."/>
            <person name="Kuo L.Y."/>
            <person name="Chen X."/>
            <person name="Nie B."/>
            <person name="Liao X."/>
            <person name="Peng D."/>
            <person name="Ji J."/>
            <person name="Jenkins J."/>
            <person name="Williams M."/>
            <person name="Shu S."/>
            <person name="Plott C."/>
            <person name="Barry K."/>
            <person name="Rajasekar S."/>
            <person name="Grimwood J."/>
            <person name="Han X."/>
            <person name="Sun S."/>
            <person name="Hou Z."/>
            <person name="He W."/>
            <person name="Dai G."/>
            <person name="Sun C."/>
            <person name="Schmutz J."/>
            <person name="Leebens-Mack J.H."/>
            <person name="Li F.W."/>
            <person name="Wang L."/>
        </authorList>
    </citation>
    <scope>NUCLEOTIDE SEQUENCE [LARGE SCALE GENOMIC DNA]</scope>
    <source>
        <strain evidence="2">cv. PW_Plant_1</strain>
    </source>
</reference>
<dbReference type="EMBL" id="CM055095">
    <property type="protein sequence ID" value="KAJ7558324.1"/>
    <property type="molecule type" value="Genomic_DNA"/>
</dbReference>